<evidence type="ECO:0000313" key="1">
    <source>
        <dbReference type="EMBL" id="KAB8248462.1"/>
    </source>
</evidence>
<gene>
    <name evidence="1" type="ORF">BDV35DRAFT_347344</name>
</gene>
<name>A0A5N6H1S4_ASPFL</name>
<accession>A0A5N6H1S4</accession>
<protein>
    <submittedName>
        <fullName evidence="1">Uncharacterized protein</fullName>
    </submittedName>
</protein>
<dbReference type="AlphaFoldDB" id="A0A5N6H1S4"/>
<dbReference type="Proteomes" id="UP000325434">
    <property type="component" value="Unassembled WGS sequence"/>
</dbReference>
<proteinExistence type="predicted"/>
<reference evidence="1" key="1">
    <citation type="submission" date="2019-04" db="EMBL/GenBank/DDBJ databases">
        <title>Friends and foes A comparative genomics study of 23 Aspergillus species from section Flavi.</title>
        <authorList>
            <consortium name="DOE Joint Genome Institute"/>
            <person name="Kjaerbolling I."/>
            <person name="Vesth T."/>
            <person name="Frisvad J.C."/>
            <person name="Nybo J.L."/>
            <person name="Theobald S."/>
            <person name="Kildgaard S."/>
            <person name="Isbrandt T."/>
            <person name="Kuo A."/>
            <person name="Sato A."/>
            <person name="Lyhne E.K."/>
            <person name="Kogle M.E."/>
            <person name="Wiebenga A."/>
            <person name="Kun R.S."/>
            <person name="Lubbers R.J."/>
            <person name="Makela M.R."/>
            <person name="Barry K."/>
            <person name="Chovatia M."/>
            <person name="Clum A."/>
            <person name="Daum C."/>
            <person name="Haridas S."/>
            <person name="He G."/>
            <person name="LaButti K."/>
            <person name="Lipzen A."/>
            <person name="Mondo S."/>
            <person name="Riley R."/>
            <person name="Salamov A."/>
            <person name="Simmons B.A."/>
            <person name="Magnuson J.K."/>
            <person name="Henrissat B."/>
            <person name="Mortensen U.H."/>
            <person name="Larsen T.O."/>
            <person name="Devries R.P."/>
            <person name="Grigoriev I.V."/>
            <person name="Machida M."/>
            <person name="Baker S.E."/>
            <person name="Andersen M.R."/>
        </authorList>
    </citation>
    <scope>NUCLEOTIDE SEQUENCE [LARGE SCALE GENOMIC DNA]</scope>
    <source>
        <strain evidence="1">CBS 121.62</strain>
    </source>
</reference>
<sequence length="64" mass="7362">MLFIFRASRYIFLKLNGVDNVTLLGYSWVPNLVSQIPRIEPPDAASKQKENLASLVLENMYVNY</sequence>
<dbReference type="EMBL" id="ML734579">
    <property type="protein sequence ID" value="KAB8248462.1"/>
    <property type="molecule type" value="Genomic_DNA"/>
</dbReference>
<organism evidence="1">
    <name type="scientific">Aspergillus flavus</name>
    <dbReference type="NCBI Taxonomy" id="5059"/>
    <lineage>
        <taxon>Eukaryota</taxon>
        <taxon>Fungi</taxon>
        <taxon>Dikarya</taxon>
        <taxon>Ascomycota</taxon>
        <taxon>Pezizomycotina</taxon>
        <taxon>Eurotiomycetes</taxon>
        <taxon>Eurotiomycetidae</taxon>
        <taxon>Eurotiales</taxon>
        <taxon>Aspergillaceae</taxon>
        <taxon>Aspergillus</taxon>
        <taxon>Aspergillus subgen. Circumdati</taxon>
    </lineage>
</organism>